<dbReference type="InterPro" id="IPR015795">
    <property type="entry name" value="Pyrv_Knase_C"/>
</dbReference>
<evidence type="ECO:0000256" key="1">
    <source>
        <dbReference type="SAM" id="MobiDB-lite"/>
    </source>
</evidence>
<feature type="domain" description="Pyruvate kinase C-terminal" evidence="2">
    <location>
        <begin position="26"/>
        <end position="78"/>
    </location>
</feature>
<dbReference type="EMBL" id="WJXA01000009">
    <property type="protein sequence ID" value="KAF7132323.1"/>
    <property type="molecule type" value="Genomic_DNA"/>
</dbReference>
<dbReference type="SUPFAM" id="SSF52935">
    <property type="entry name" value="PK C-terminal domain-like"/>
    <property type="match status" value="1"/>
</dbReference>
<evidence type="ECO:0000259" key="2">
    <source>
        <dbReference type="Pfam" id="PF02887"/>
    </source>
</evidence>
<dbReference type="Pfam" id="PF02887">
    <property type="entry name" value="PK_C"/>
    <property type="match status" value="1"/>
</dbReference>
<dbReference type="Proteomes" id="UP000626092">
    <property type="component" value="Unassembled WGS sequence"/>
</dbReference>
<dbReference type="Gene3D" id="3.40.1380.20">
    <property type="entry name" value="Pyruvate kinase, C-terminal domain"/>
    <property type="match status" value="1"/>
</dbReference>
<dbReference type="AlphaFoldDB" id="A0A834GJX8"/>
<evidence type="ECO:0000313" key="4">
    <source>
        <dbReference type="Proteomes" id="UP000626092"/>
    </source>
</evidence>
<protein>
    <recommendedName>
        <fullName evidence="2">Pyruvate kinase C-terminal domain-containing protein</fullName>
    </recommendedName>
</protein>
<name>A0A834GJX8_RHOSS</name>
<dbReference type="OrthoDB" id="108365at2759"/>
<proteinExistence type="predicted"/>
<reference evidence="3" key="1">
    <citation type="submission" date="2019-11" db="EMBL/GenBank/DDBJ databases">
        <authorList>
            <person name="Liu Y."/>
            <person name="Hou J."/>
            <person name="Li T.-Q."/>
            <person name="Guan C.-H."/>
            <person name="Wu X."/>
            <person name="Wu H.-Z."/>
            <person name="Ling F."/>
            <person name="Zhang R."/>
            <person name="Shi X.-G."/>
            <person name="Ren J.-P."/>
            <person name="Chen E.-F."/>
            <person name="Sun J.-M."/>
        </authorList>
    </citation>
    <scope>NUCLEOTIDE SEQUENCE</scope>
    <source>
        <strain evidence="3">Adult_tree_wgs_1</strain>
        <tissue evidence="3">Leaves</tissue>
    </source>
</reference>
<feature type="region of interest" description="Disordered" evidence="1">
    <location>
        <begin position="1"/>
        <end position="24"/>
    </location>
</feature>
<comment type="caution">
    <text evidence="3">The sequence shown here is derived from an EMBL/GenBank/DDBJ whole genome shotgun (WGS) entry which is preliminary data.</text>
</comment>
<keyword evidence="4" id="KW-1185">Reference proteome</keyword>
<sequence>MHTVALRTEDTLVGGETPSNLGQAFKENSQQKLALYQGVRPICMEFSDDAEETFENAVDLLQKQGMVKQGEHVALVQSGRQHVWRFQSTHNIQVRKV</sequence>
<evidence type="ECO:0000313" key="3">
    <source>
        <dbReference type="EMBL" id="KAF7132323.1"/>
    </source>
</evidence>
<organism evidence="3 4">
    <name type="scientific">Rhododendron simsii</name>
    <name type="common">Sims's rhododendron</name>
    <dbReference type="NCBI Taxonomy" id="118357"/>
    <lineage>
        <taxon>Eukaryota</taxon>
        <taxon>Viridiplantae</taxon>
        <taxon>Streptophyta</taxon>
        <taxon>Embryophyta</taxon>
        <taxon>Tracheophyta</taxon>
        <taxon>Spermatophyta</taxon>
        <taxon>Magnoliopsida</taxon>
        <taxon>eudicotyledons</taxon>
        <taxon>Gunneridae</taxon>
        <taxon>Pentapetalae</taxon>
        <taxon>asterids</taxon>
        <taxon>Ericales</taxon>
        <taxon>Ericaceae</taxon>
        <taxon>Ericoideae</taxon>
        <taxon>Rhodoreae</taxon>
        <taxon>Rhododendron</taxon>
    </lineage>
</organism>
<gene>
    <name evidence="3" type="ORF">RHSIM_Rhsim09G0202900</name>
</gene>
<accession>A0A834GJX8</accession>
<dbReference type="InterPro" id="IPR036918">
    <property type="entry name" value="Pyrv_Knase_C_sf"/>
</dbReference>